<sequence length="1917" mass="212332">MSGTGLGWPALVQPYRDRLEEWFGTPQKLHASFDSPEELVALLAVCDDTLSALARGMIADANIAEWQEDTKSLVANARREAKRRVSETLPRNSSGSLSLQQHCSQIASQSPLALLPALRKRKLAVDRTIDRGARATEEARLRKDYALRLASVFQEADLPVCKILAGVSDAEEAWPRLFGTRRAKTLRNRHRAWEKFREWLIFSRGRVYPSGAADVLDFAAERCGKTVLESFQASSAVIETVGRVPESSQISQDPTWQAQLKSYTADLVASSAPEQPAHMFTTCMLVSLEILVCSTDEPPYLRALGLVVLLMVWASLRADDVQGLLPQTMQLDERGPAIELAGSKTTGPDRRTRSVKVFIERQISLSGQDWLRGGYALWRDFDYQRDYLVLRANSDFSEPIEKPVSASTVALYVRKVLSTLKTPKREGKVWKANGQRPLLPGHTASLFTGHSARNYLSSVGAAIGVDPRELDYLGRWKVGGEGSATYIRTSRQIVHRLQLHIAEALVTGQPKQYIEVEAIKAVTDYAAQVGESESQVRRRHTIFEGSKGLGGTWPTLNVEVDAAAPPSPDFQEVAVGDRGSIRAMATDEEKRQLVTGADSDLQFVLGEAGLSLDAQHRVVQRHTTLRRFQAIADSRAEARVAGKADFGLADDTAEGRQQIAGIVAAWELARDVITKETETRAEAKVLGQPRILQVTERQAMLKAVVAVHGQLGESETPSAEYLALKCEECEANEPQASTLDAITSKKSTLTTSIQSTLDASGRIHITQHKSKSELPTTTEAYRKVLRVEAFTWLCMASRFKSKQWLQDLQLSDFDRFVNYILGEKVAQLNVPSSHQPADEAFRLVNEENQQGQGQTDKDGKGSGKDSKGSKGKEDKGDKWGKASTSDPALKGLVLVWRTPEGRDICFAFNSQGCTNPKCERLHVCRAKGCYQDHSAREHKQKAGKKKDLGQVDTLLQFDLQRSSEHDLTKVTSKAVTFAVFQCSFEALPMADSHSSDSTHAAVAEVALTSFVRHHMPDHPFTTISLYLNTGTEEEALGRMAPSTLPVLEQKYGKVNNGIRMLNQQANPGPREVVHLVRSAKQSQEATFCLTGDVTAAHRLFLVRESDWPLLCCRLRDDSPVIWYNRVGTFGISSSAFLWSRLFGIIGRCTARLLLTIWFYHLVYVDDVHANFAGKDKFHHLLMWLACFEMFGTPFAYKKLVVWLKAHLAPLYSWRAAVSDSAVARLPDTVILTLEYLSLTFRDMSFKVAAAKTIKREGVAFRTDAKCADGYVVLGGWECSGTTQESRWFSLRLTPAEAPYLFDPEGHSQWASAPAELLATLTALHAFGHLSSAAGASSTVPFPVRGDIGQTYEVILQQSPSLSLKVLEKAIRTQKASYRSDRETFESNEKKRWALKLAAFIEEAGMPLASRIVGHEQAAQLWERAFGARRSKTLRNRAMTWAKVREWLLASTGKPWPDKAEIMLSYLEERHESQGMGKSIPNGILGALALLEQVGQVDTDRRLSEDRLLIEACRSWTAELEQGAPPRRQAPMFTVAVILAAELCVCKQTFPVGLRFYAFVLLIWIWATMRCDDIQGVDPSSFVLSQIGAKFVIRRTKTSGPGKAVGNLFGYIGRGVGLTGYDWLSEGQRLLRAEVLCRKRDYFCVGFSEDWTIPLDGFLEPEGVAVHLRRLMLALKVPTRVQGRWGIAAGLLVEPPLHLYWSGLSARHTLPSLAALVDISKELRDFLGRWSAAQHGSSDYVLTSRQVVHSIQTDVCVALLEGRPAPGYVEEESFAQIADFLVRKGGDPSVVQARHSVLRWDGDSWSLGGKFPVVKVDLNAMRQARGDPRAVLSPETPVREVAAPYFVTISRTNGFRRLHMSHGCAIKQDRCIETQPVYHLTEGIADAICKLCRPATEEQDFNSSDSGSETAQAGAAAM</sequence>
<evidence type="ECO:0000256" key="1">
    <source>
        <dbReference type="SAM" id="MobiDB-lite"/>
    </source>
</evidence>
<dbReference type="EMBL" id="LSRX01001463">
    <property type="protein sequence ID" value="OLP79622.1"/>
    <property type="molecule type" value="Genomic_DNA"/>
</dbReference>
<dbReference type="OrthoDB" id="446926at2759"/>
<evidence type="ECO:0000313" key="3">
    <source>
        <dbReference type="Proteomes" id="UP000186817"/>
    </source>
</evidence>
<comment type="caution">
    <text evidence="2">The sequence shown here is derived from an EMBL/GenBank/DDBJ whole genome shotgun (WGS) entry which is preliminary data.</text>
</comment>
<evidence type="ECO:0008006" key="4">
    <source>
        <dbReference type="Google" id="ProtNLM"/>
    </source>
</evidence>
<name>A0A1Q9C9L4_SYMMI</name>
<evidence type="ECO:0000313" key="2">
    <source>
        <dbReference type="EMBL" id="OLP79622.1"/>
    </source>
</evidence>
<protein>
    <recommendedName>
        <fullName evidence="4">C3H1-type domain-containing protein</fullName>
    </recommendedName>
</protein>
<dbReference type="GO" id="GO:0006310">
    <property type="term" value="P:DNA recombination"/>
    <property type="evidence" value="ECO:0007669"/>
    <property type="project" value="InterPro"/>
</dbReference>
<dbReference type="Proteomes" id="UP000186817">
    <property type="component" value="Unassembled WGS sequence"/>
</dbReference>
<feature type="region of interest" description="Disordered" evidence="1">
    <location>
        <begin position="847"/>
        <end position="883"/>
    </location>
</feature>
<dbReference type="GO" id="GO:0015074">
    <property type="term" value="P:DNA integration"/>
    <property type="evidence" value="ECO:0007669"/>
    <property type="project" value="InterPro"/>
</dbReference>
<dbReference type="Gene3D" id="1.10.443.10">
    <property type="entry name" value="Intergrase catalytic core"/>
    <property type="match status" value="1"/>
</dbReference>
<feature type="compositionally biased region" description="Basic and acidic residues" evidence="1">
    <location>
        <begin position="855"/>
        <end position="880"/>
    </location>
</feature>
<proteinExistence type="predicted"/>
<feature type="compositionally biased region" description="Polar residues" evidence="1">
    <location>
        <begin position="1900"/>
        <end position="1910"/>
    </location>
</feature>
<keyword evidence="3" id="KW-1185">Reference proteome</keyword>
<feature type="region of interest" description="Disordered" evidence="1">
    <location>
        <begin position="1897"/>
        <end position="1917"/>
    </location>
</feature>
<accession>A0A1Q9C9L4</accession>
<dbReference type="InterPro" id="IPR013762">
    <property type="entry name" value="Integrase-like_cat_sf"/>
</dbReference>
<dbReference type="GO" id="GO:0003677">
    <property type="term" value="F:DNA binding"/>
    <property type="evidence" value="ECO:0007669"/>
    <property type="project" value="InterPro"/>
</dbReference>
<organism evidence="2 3">
    <name type="scientific">Symbiodinium microadriaticum</name>
    <name type="common">Dinoflagellate</name>
    <name type="synonym">Zooxanthella microadriatica</name>
    <dbReference type="NCBI Taxonomy" id="2951"/>
    <lineage>
        <taxon>Eukaryota</taxon>
        <taxon>Sar</taxon>
        <taxon>Alveolata</taxon>
        <taxon>Dinophyceae</taxon>
        <taxon>Suessiales</taxon>
        <taxon>Symbiodiniaceae</taxon>
        <taxon>Symbiodinium</taxon>
    </lineage>
</organism>
<reference evidence="2 3" key="1">
    <citation type="submission" date="2016-02" db="EMBL/GenBank/DDBJ databases">
        <title>Genome analysis of coral dinoflagellate symbionts highlights evolutionary adaptations to a symbiotic lifestyle.</title>
        <authorList>
            <person name="Aranda M."/>
            <person name="Li Y."/>
            <person name="Liew Y.J."/>
            <person name="Baumgarten S."/>
            <person name="Simakov O."/>
            <person name="Wilson M."/>
            <person name="Piel J."/>
            <person name="Ashoor H."/>
            <person name="Bougouffa S."/>
            <person name="Bajic V.B."/>
            <person name="Ryu T."/>
            <person name="Ravasi T."/>
            <person name="Bayer T."/>
            <person name="Micklem G."/>
            <person name="Kim H."/>
            <person name="Bhak J."/>
            <person name="Lajeunesse T.C."/>
            <person name="Voolstra C.R."/>
        </authorList>
    </citation>
    <scope>NUCLEOTIDE SEQUENCE [LARGE SCALE GENOMIC DNA]</scope>
    <source>
        <strain evidence="2 3">CCMP2467</strain>
    </source>
</reference>
<gene>
    <name evidence="2" type="ORF">AK812_SmicGene40069</name>
</gene>